<evidence type="ECO:0000256" key="3">
    <source>
        <dbReference type="ARBA" id="ARBA00022692"/>
    </source>
</evidence>
<evidence type="ECO:0000313" key="14">
    <source>
        <dbReference type="EnsemblMetazoa" id="XP_038071963.1"/>
    </source>
</evidence>
<sequence>MASVVLSTLPPISNETDPTSPLLVADPSFGQPFQKAIGVFTFVIIAVGLVGNSAVIFIVVRYRDMHTTTNFSFANLALTDILLLVFQALSITLDTFGYGVSVSLNCWPTFYLRHVIGEVTGLTLAMMSYDRWRLVAYPLEAVKHTEGRKRVFLFGIVILWAVSFAMYVPVIFYSVKMASLFAFCTIWFPWEYGQKVFQTYTAITMYIVPLIFISVCYLQIWLKLRQKTPGSALASGTSTARSSQRMRRTLRLIMVVIAAFALSWLPSRVLLMWVVWDPNLYGHSPVYLIGSGIANMIIYLNSVVNPFIYPFAGTGFRKHLSAYLRGMLARDQTVSSRTTPKRSGDNAQINAFTAMAPSPCQHTSVESLSVVCQTSPPPPHASK</sequence>
<evidence type="ECO:0000259" key="13">
    <source>
        <dbReference type="PROSITE" id="PS50262"/>
    </source>
</evidence>
<dbReference type="InterPro" id="IPR017452">
    <property type="entry name" value="GPCR_Rhodpsn_7TM"/>
</dbReference>
<protein>
    <recommendedName>
        <fullName evidence="13">G-protein coupled receptors family 1 profile domain-containing protein</fullName>
    </recommendedName>
</protein>
<dbReference type="InterPro" id="IPR000276">
    <property type="entry name" value="GPCR_Rhodpsn"/>
</dbReference>
<keyword evidence="7" id="KW-1015">Disulfide bond</keyword>
<evidence type="ECO:0000313" key="15">
    <source>
        <dbReference type="Proteomes" id="UP000887568"/>
    </source>
</evidence>
<dbReference type="PANTHER" id="PTHR45695">
    <property type="entry name" value="LEUCOKININ RECEPTOR-RELATED"/>
    <property type="match status" value="1"/>
</dbReference>
<dbReference type="AlphaFoldDB" id="A0A914B748"/>
<dbReference type="GO" id="GO:0004930">
    <property type="term" value="F:G protein-coupled receptor activity"/>
    <property type="evidence" value="ECO:0007669"/>
    <property type="project" value="UniProtKB-KW"/>
</dbReference>
<feature type="transmembrane region" description="Helical" evidence="12">
    <location>
        <begin position="36"/>
        <end position="60"/>
    </location>
</feature>
<feature type="domain" description="G-protein coupled receptors family 1 profile" evidence="13">
    <location>
        <begin position="51"/>
        <end position="309"/>
    </location>
</feature>
<evidence type="ECO:0000256" key="2">
    <source>
        <dbReference type="ARBA" id="ARBA00022475"/>
    </source>
</evidence>
<dbReference type="Gene3D" id="1.20.1070.10">
    <property type="entry name" value="Rhodopsin 7-helix transmembrane proteins"/>
    <property type="match status" value="1"/>
</dbReference>
<keyword evidence="10 11" id="KW-0807">Transducer</keyword>
<name>A0A914B748_PATMI</name>
<keyword evidence="5 11" id="KW-0297">G-protein coupled receptor</keyword>
<organism evidence="14 15">
    <name type="scientific">Patiria miniata</name>
    <name type="common">Bat star</name>
    <name type="synonym">Asterina miniata</name>
    <dbReference type="NCBI Taxonomy" id="46514"/>
    <lineage>
        <taxon>Eukaryota</taxon>
        <taxon>Metazoa</taxon>
        <taxon>Echinodermata</taxon>
        <taxon>Eleutherozoa</taxon>
        <taxon>Asterozoa</taxon>
        <taxon>Asteroidea</taxon>
        <taxon>Valvatacea</taxon>
        <taxon>Valvatida</taxon>
        <taxon>Asterinidae</taxon>
        <taxon>Patiria</taxon>
    </lineage>
</organism>
<keyword evidence="8 11" id="KW-0675">Receptor</keyword>
<evidence type="ECO:0000256" key="11">
    <source>
        <dbReference type="RuleBase" id="RU000688"/>
    </source>
</evidence>
<dbReference type="SMART" id="SM01381">
    <property type="entry name" value="7TM_GPCR_Srsx"/>
    <property type="match status" value="1"/>
</dbReference>
<accession>A0A914B748</accession>
<dbReference type="PANTHER" id="PTHR45695:SF23">
    <property type="entry name" value="GALANIN-LIKE G-PROTEIN COUPLED RECEPTOR NPR-9"/>
    <property type="match status" value="1"/>
</dbReference>
<dbReference type="EnsemblMetazoa" id="XM_038216035.1">
    <property type="protein sequence ID" value="XP_038071963.1"/>
    <property type="gene ID" value="LOC119740663"/>
</dbReference>
<evidence type="ECO:0000256" key="1">
    <source>
        <dbReference type="ARBA" id="ARBA00004651"/>
    </source>
</evidence>
<dbReference type="Pfam" id="PF00001">
    <property type="entry name" value="7tm_1"/>
    <property type="match status" value="1"/>
</dbReference>
<evidence type="ECO:0000256" key="9">
    <source>
        <dbReference type="ARBA" id="ARBA00023180"/>
    </source>
</evidence>
<evidence type="ECO:0000256" key="10">
    <source>
        <dbReference type="ARBA" id="ARBA00023224"/>
    </source>
</evidence>
<comment type="similarity">
    <text evidence="11">Belongs to the G-protein coupled receptor 1 family.</text>
</comment>
<evidence type="ECO:0000256" key="4">
    <source>
        <dbReference type="ARBA" id="ARBA00022989"/>
    </source>
</evidence>
<evidence type="ECO:0000256" key="6">
    <source>
        <dbReference type="ARBA" id="ARBA00023136"/>
    </source>
</evidence>
<keyword evidence="6 12" id="KW-0472">Membrane</keyword>
<reference evidence="14" key="1">
    <citation type="submission" date="2022-11" db="UniProtKB">
        <authorList>
            <consortium name="EnsemblMetazoa"/>
        </authorList>
    </citation>
    <scope>IDENTIFICATION</scope>
</reference>
<dbReference type="Proteomes" id="UP000887568">
    <property type="component" value="Unplaced"/>
</dbReference>
<feature type="transmembrane region" description="Helical" evidence="12">
    <location>
        <begin position="252"/>
        <end position="276"/>
    </location>
</feature>
<keyword evidence="9" id="KW-0325">Glycoprotein</keyword>
<comment type="subcellular location">
    <subcellularLocation>
        <location evidence="1">Cell membrane</location>
        <topology evidence="1">Multi-pass membrane protein</topology>
    </subcellularLocation>
</comment>
<keyword evidence="3 11" id="KW-0812">Transmembrane</keyword>
<evidence type="ECO:0000256" key="7">
    <source>
        <dbReference type="ARBA" id="ARBA00023157"/>
    </source>
</evidence>
<dbReference type="SUPFAM" id="SSF81321">
    <property type="entry name" value="Family A G protein-coupled receptor-like"/>
    <property type="match status" value="1"/>
</dbReference>
<dbReference type="GeneID" id="119740663"/>
<dbReference type="PROSITE" id="PS50262">
    <property type="entry name" value="G_PROTEIN_RECEP_F1_2"/>
    <property type="match status" value="1"/>
</dbReference>
<feature type="transmembrane region" description="Helical" evidence="12">
    <location>
        <begin position="288"/>
        <end position="309"/>
    </location>
</feature>
<evidence type="ECO:0000256" key="5">
    <source>
        <dbReference type="ARBA" id="ARBA00023040"/>
    </source>
</evidence>
<feature type="transmembrane region" description="Helical" evidence="12">
    <location>
        <begin position="111"/>
        <end position="130"/>
    </location>
</feature>
<evidence type="ECO:0000256" key="12">
    <source>
        <dbReference type="SAM" id="Phobius"/>
    </source>
</evidence>
<dbReference type="RefSeq" id="XP_038071963.1">
    <property type="nucleotide sequence ID" value="XM_038216035.1"/>
</dbReference>
<dbReference type="PROSITE" id="PS00237">
    <property type="entry name" value="G_PROTEIN_RECEP_F1_1"/>
    <property type="match status" value="1"/>
</dbReference>
<dbReference type="PRINTS" id="PR00237">
    <property type="entry name" value="GPCRRHODOPSN"/>
</dbReference>
<keyword evidence="4 12" id="KW-1133">Transmembrane helix</keyword>
<dbReference type="OrthoDB" id="6435638at2759"/>
<evidence type="ECO:0000256" key="8">
    <source>
        <dbReference type="ARBA" id="ARBA00023170"/>
    </source>
</evidence>
<keyword evidence="15" id="KW-1185">Reference proteome</keyword>
<dbReference type="GO" id="GO:0005886">
    <property type="term" value="C:plasma membrane"/>
    <property type="evidence" value="ECO:0007669"/>
    <property type="project" value="UniProtKB-SubCell"/>
</dbReference>
<feature type="transmembrane region" description="Helical" evidence="12">
    <location>
        <begin position="197"/>
        <end position="218"/>
    </location>
</feature>
<keyword evidence="2" id="KW-1003">Cell membrane</keyword>
<feature type="transmembrane region" description="Helical" evidence="12">
    <location>
        <begin position="72"/>
        <end position="91"/>
    </location>
</feature>
<feature type="transmembrane region" description="Helical" evidence="12">
    <location>
        <begin position="151"/>
        <end position="173"/>
    </location>
</feature>
<proteinExistence type="inferred from homology"/>